<sequence length="426" mass="49435">MSRLKINEDGRTFKLDGQRFFYLADTVWSAFTSATMDEWEFYLEKRWAQGFTVLQINILPQWDRCMSDVGVYPFETQDGIIFDYTKWNDAYFERARTMCKMAREKGFQLALVVLWLNFVPGTWGSRMKSDYIMPRELVEPYTKKVVEAFEEFEPIYMVSGDTDFDTPESVDYYEAALSVACQMSPDSLKAMHIKRGYDYIPESFLDRISFYMYQSGHNADGQQMAYVLAEKFYRDYPKKPVINAEPCYEQMGYSRNMYGRFQPFDIRKAAFSSLLSGACAGITYGAHGVWNWKKSGKQPNPVMGEGFDKSFSMQEALLFPGAWDYGYLADFMERTIVDELIPASDLLEEKSSDIRMAMTAQGQYLIYMPYPTELLIKKELHGYQAKAINLSDRRIARVGIEEKENSTKVSMHSFQDDVLLFLTPQK</sequence>
<dbReference type="EMBL" id="CP113524">
    <property type="protein sequence ID" value="WAJ23668.1"/>
    <property type="molecule type" value="Genomic_DNA"/>
</dbReference>
<accession>A0ABY7ADQ7</accession>
<dbReference type="Gene3D" id="3.20.20.80">
    <property type="entry name" value="Glycosidases"/>
    <property type="match status" value="1"/>
</dbReference>
<dbReference type="Proteomes" id="UP001163115">
    <property type="component" value="Chromosome"/>
</dbReference>
<dbReference type="PANTHER" id="PTHR37836:SF3">
    <property type="entry name" value="ENDOGLUCANASE"/>
    <property type="match status" value="1"/>
</dbReference>
<organism evidence="2 3">
    <name type="scientific">Lacrimispora xylanolytica</name>
    <dbReference type="NCBI Taxonomy" id="29375"/>
    <lineage>
        <taxon>Bacteria</taxon>
        <taxon>Bacillati</taxon>
        <taxon>Bacillota</taxon>
        <taxon>Clostridia</taxon>
        <taxon>Lachnospirales</taxon>
        <taxon>Lachnospiraceae</taxon>
        <taxon>Lacrimispora</taxon>
    </lineage>
</organism>
<dbReference type="PANTHER" id="PTHR37836">
    <property type="entry name" value="LMO1036 PROTEIN"/>
    <property type="match status" value="1"/>
</dbReference>
<dbReference type="InterPro" id="IPR025277">
    <property type="entry name" value="Apiosidase-like_cat_dom"/>
</dbReference>
<feature type="domain" description="Apiosidase-like catalytic" evidence="1">
    <location>
        <begin position="9"/>
        <end position="334"/>
    </location>
</feature>
<proteinExistence type="predicted"/>
<keyword evidence="3" id="KW-1185">Reference proteome</keyword>
<name>A0ABY7ADQ7_9FIRM</name>
<evidence type="ECO:0000313" key="3">
    <source>
        <dbReference type="Proteomes" id="UP001163115"/>
    </source>
</evidence>
<dbReference type="Pfam" id="PF13204">
    <property type="entry name" value="Apiosidase"/>
    <property type="match status" value="1"/>
</dbReference>
<protein>
    <submittedName>
        <fullName evidence="2">DUF4038 domain-containing protein</fullName>
    </submittedName>
</protein>
<evidence type="ECO:0000259" key="1">
    <source>
        <dbReference type="Pfam" id="PF13204"/>
    </source>
</evidence>
<reference evidence="2" key="1">
    <citation type="submission" date="2022-11" db="EMBL/GenBank/DDBJ databases">
        <title>Lacrimispora xylanolytica sy1, complete genome.</title>
        <authorList>
            <person name="Choi S."/>
        </authorList>
    </citation>
    <scope>NUCLEOTIDE SEQUENCE</scope>
    <source>
        <strain evidence="2">Sy1</strain>
    </source>
</reference>
<gene>
    <name evidence="2" type="ORF">OW255_19260</name>
</gene>
<dbReference type="RefSeq" id="WP_024838173.1">
    <property type="nucleotide sequence ID" value="NZ_CP113524.1"/>
</dbReference>
<evidence type="ECO:0000313" key="2">
    <source>
        <dbReference type="EMBL" id="WAJ23668.1"/>
    </source>
</evidence>